<dbReference type="EMBL" id="JUFZ01000162">
    <property type="protein sequence ID" value="KIC05759.1"/>
    <property type="molecule type" value="Genomic_DNA"/>
</dbReference>
<feature type="transmembrane region" description="Helical" evidence="9">
    <location>
        <begin position="243"/>
        <end position="262"/>
    </location>
</feature>
<dbReference type="NCBIfam" id="TIGR00924">
    <property type="entry name" value="yjdL_sub1_fam"/>
    <property type="match status" value="1"/>
</dbReference>
<keyword evidence="4 8" id="KW-0812">Transmembrane</keyword>
<protein>
    <submittedName>
        <fullName evidence="11">Peptide ABC transporter</fullName>
    </submittedName>
</protein>
<comment type="caution">
    <text evidence="11">The sequence shown here is derived from an EMBL/GenBank/DDBJ whole genome shotgun (WGS) entry which is preliminary data.</text>
</comment>
<dbReference type="PANTHER" id="PTHR23517">
    <property type="entry name" value="RESISTANCE PROTEIN MDTM, PUTATIVE-RELATED-RELATED"/>
    <property type="match status" value="1"/>
</dbReference>
<dbReference type="PROSITE" id="PS01023">
    <property type="entry name" value="PTR2_2"/>
    <property type="match status" value="1"/>
</dbReference>
<gene>
    <name evidence="11" type="ORF">MCC93_27840</name>
</gene>
<comment type="subcellular location">
    <subcellularLocation>
        <location evidence="1">Cell membrane</location>
        <topology evidence="1">Multi-pass membrane protein</topology>
    </subcellularLocation>
    <subcellularLocation>
        <location evidence="8">Membrane</location>
        <topology evidence="8">Multi-pass membrane protein</topology>
    </subcellularLocation>
</comment>
<evidence type="ECO:0000256" key="9">
    <source>
        <dbReference type="SAM" id="Phobius"/>
    </source>
</evidence>
<dbReference type="InterPro" id="IPR005279">
    <property type="entry name" value="Dipep/tripep_permease"/>
</dbReference>
<dbReference type="Proteomes" id="UP000031390">
    <property type="component" value="Unassembled WGS sequence"/>
</dbReference>
<keyword evidence="3" id="KW-1003">Cell membrane</keyword>
<keyword evidence="7 9" id="KW-0472">Membrane</keyword>
<feature type="transmembrane region" description="Helical" evidence="9">
    <location>
        <begin position="116"/>
        <end position="147"/>
    </location>
</feature>
<feature type="domain" description="Major facilitator superfamily (MFS) profile" evidence="10">
    <location>
        <begin position="44"/>
        <end position="500"/>
    </location>
</feature>
<dbReference type="GO" id="GO:1904680">
    <property type="term" value="F:peptide transmembrane transporter activity"/>
    <property type="evidence" value="ECO:0007669"/>
    <property type="project" value="InterPro"/>
</dbReference>
<comment type="similarity">
    <text evidence="8">Belongs to the major facilitator superfamily. Proton-dependent oligopeptide transporter (POT/PTR) (TC 2.A.17) family.</text>
</comment>
<keyword evidence="6 9" id="KW-1133">Transmembrane helix</keyword>
<sequence>MDGAKCAATENKRRFQRLWRTFMSDNYSARKGKTFFGHPIQLSTLFHIELWERFSFYGMQGILLIYLYYTADKGGLGIDKSLAGGIVGAYGGSVYLSTILGAWLADRIWGAEKTLFISGIVVMLGHIVLAIAPGLYGLLCGLVLIALGSGGVKSSASSMVGSLYEADDMKPLRDAGFSIFYISINIGGFLGPLLTGLLQTEMGFHYGFGAAAVGMALGLWRYSVGRKLLPHTPAPNPLRPEKVKTAAAIGVLIVLIVGSLIASDTLNLDNFSKFLLGTVILTVIAYFARLLGSSHVSSENKRYITAYIPLFLTICLFWAVWFQVYTVATVYFDETVDRTIGGWTVPVAWKDSIQSMWVVLFSGVMAAIWTKMGKHQPKTPLKFTLAMIVVGVSYLGFVPYISSGTPMPIIVFALILLAITIGELMISPISLSVSTKIAPPMFKTQMVALNFLGLSLGFTLGGVLFKEGFNDKAPLDFYWMLCGIGVITGVVLLLLVPVLNKMLKGAD</sequence>
<feature type="transmembrane region" description="Helical" evidence="9">
    <location>
        <begin position="381"/>
        <end position="401"/>
    </location>
</feature>
<dbReference type="Pfam" id="PF00854">
    <property type="entry name" value="PTR2"/>
    <property type="match status" value="1"/>
</dbReference>
<keyword evidence="5" id="KW-0571">Peptide transport</keyword>
<keyword evidence="2 8" id="KW-0813">Transport</keyword>
<evidence type="ECO:0000256" key="7">
    <source>
        <dbReference type="ARBA" id="ARBA00023136"/>
    </source>
</evidence>
<dbReference type="PROSITE" id="PS50850">
    <property type="entry name" value="MFS"/>
    <property type="match status" value="1"/>
</dbReference>
<keyword evidence="5" id="KW-0653">Protein transport</keyword>
<dbReference type="InterPro" id="IPR018456">
    <property type="entry name" value="PTR2_symporter_CS"/>
</dbReference>
<feature type="transmembrane region" description="Helical" evidence="9">
    <location>
        <begin position="179"/>
        <end position="198"/>
    </location>
</feature>
<dbReference type="PANTHER" id="PTHR23517:SF15">
    <property type="entry name" value="PROTON-DEPENDENT OLIGOPEPTIDE FAMILY TRANSPORT PROTEIN"/>
    <property type="match status" value="1"/>
</dbReference>
<evidence type="ECO:0000256" key="8">
    <source>
        <dbReference type="RuleBase" id="RU003755"/>
    </source>
</evidence>
<feature type="transmembrane region" description="Helical" evidence="9">
    <location>
        <begin position="304"/>
        <end position="332"/>
    </location>
</feature>
<feature type="transmembrane region" description="Helical" evidence="9">
    <location>
        <begin position="407"/>
        <end position="426"/>
    </location>
</feature>
<evidence type="ECO:0000256" key="1">
    <source>
        <dbReference type="ARBA" id="ARBA00004651"/>
    </source>
</evidence>
<reference evidence="11 12" key="1">
    <citation type="submission" date="2014-12" db="EMBL/GenBank/DDBJ databases">
        <title>Genome sequence of Morococcus cerebrosus.</title>
        <authorList>
            <person name="Shin S.-K."/>
            <person name="Yi H."/>
        </authorList>
    </citation>
    <scope>NUCLEOTIDE SEQUENCE [LARGE SCALE GENOMIC DNA]</scope>
    <source>
        <strain evidence="11 12">CIP 81.93</strain>
    </source>
</reference>
<dbReference type="GO" id="GO:0006857">
    <property type="term" value="P:oligopeptide transport"/>
    <property type="evidence" value="ECO:0007669"/>
    <property type="project" value="InterPro"/>
</dbReference>
<dbReference type="PATRIC" id="fig|1056807.3.peg.2667"/>
<evidence type="ECO:0000256" key="5">
    <source>
        <dbReference type="ARBA" id="ARBA00022856"/>
    </source>
</evidence>
<proteinExistence type="inferred from homology"/>
<evidence type="ECO:0000313" key="12">
    <source>
        <dbReference type="Proteomes" id="UP000031390"/>
    </source>
</evidence>
<accession>A0A0C1E202</accession>
<dbReference type="InterPro" id="IPR050171">
    <property type="entry name" value="MFS_Transporters"/>
</dbReference>
<evidence type="ECO:0000313" key="11">
    <source>
        <dbReference type="EMBL" id="KIC05759.1"/>
    </source>
</evidence>
<evidence type="ECO:0000256" key="4">
    <source>
        <dbReference type="ARBA" id="ARBA00022692"/>
    </source>
</evidence>
<dbReference type="GO" id="GO:0005886">
    <property type="term" value="C:plasma membrane"/>
    <property type="evidence" value="ECO:0007669"/>
    <property type="project" value="UniProtKB-SubCell"/>
</dbReference>
<feature type="transmembrane region" description="Helical" evidence="9">
    <location>
        <begin position="204"/>
        <end position="222"/>
    </location>
</feature>
<dbReference type="InterPro" id="IPR000109">
    <property type="entry name" value="POT_fam"/>
</dbReference>
<feature type="transmembrane region" description="Helical" evidence="9">
    <location>
        <begin position="352"/>
        <end position="369"/>
    </location>
</feature>
<evidence type="ECO:0000256" key="3">
    <source>
        <dbReference type="ARBA" id="ARBA00022475"/>
    </source>
</evidence>
<feature type="transmembrane region" description="Helical" evidence="9">
    <location>
        <begin position="447"/>
        <end position="465"/>
    </location>
</feature>
<dbReference type="InterPro" id="IPR020846">
    <property type="entry name" value="MFS_dom"/>
</dbReference>
<dbReference type="AlphaFoldDB" id="A0A0C1E202"/>
<organism evidence="11 12">
    <name type="scientific">Morococcus cerebrosus</name>
    <dbReference type="NCBI Taxonomy" id="1056807"/>
    <lineage>
        <taxon>Bacteria</taxon>
        <taxon>Pseudomonadati</taxon>
        <taxon>Pseudomonadota</taxon>
        <taxon>Betaproteobacteria</taxon>
        <taxon>Neisseriales</taxon>
        <taxon>Neisseriaceae</taxon>
        <taxon>Morococcus</taxon>
    </lineage>
</organism>
<evidence type="ECO:0000256" key="2">
    <source>
        <dbReference type="ARBA" id="ARBA00022448"/>
    </source>
</evidence>
<feature type="transmembrane region" description="Helical" evidence="9">
    <location>
        <begin position="54"/>
        <end position="71"/>
    </location>
</feature>
<feature type="transmembrane region" description="Helical" evidence="9">
    <location>
        <begin position="274"/>
        <end position="292"/>
    </location>
</feature>
<evidence type="ECO:0000256" key="6">
    <source>
        <dbReference type="ARBA" id="ARBA00022989"/>
    </source>
</evidence>
<name>A0A0C1E202_9NEIS</name>
<dbReference type="InterPro" id="IPR036259">
    <property type="entry name" value="MFS_trans_sf"/>
</dbReference>
<dbReference type="Gene3D" id="1.20.1250.20">
    <property type="entry name" value="MFS general substrate transporter like domains"/>
    <property type="match status" value="1"/>
</dbReference>
<dbReference type="SUPFAM" id="SSF103473">
    <property type="entry name" value="MFS general substrate transporter"/>
    <property type="match status" value="1"/>
</dbReference>
<feature type="transmembrane region" description="Helical" evidence="9">
    <location>
        <begin position="83"/>
        <end position="104"/>
    </location>
</feature>
<evidence type="ECO:0000259" key="10">
    <source>
        <dbReference type="PROSITE" id="PS50850"/>
    </source>
</evidence>
<feature type="transmembrane region" description="Helical" evidence="9">
    <location>
        <begin position="477"/>
        <end position="499"/>
    </location>
</feature>
<dbReference type="CDD" id="cd17346">
    <property type="entry name" value="MFS_DtpA_like"/>
    <property type="match status" value="1"/>
</dbReference>